<dbReference type="CDD" id="cd07719">
    <property type="entry name" value="arylsulfatase_AtsA-like_MBL-fold"/>
    <property type="match status" value="1"/>
</dbReference>
<dbReference type="KEGG" id="gfu:KM031_16935"/>
<dbReference type="Pfam" id="PF23023">
    <property type="entry name" value="Anti-Pycsar_Apyc1"/>
    <property type="match status" value="1"/>
</dbReference>
<evidence type="ECO:0000313" key="4">
    <source>
        <dbReference type="Proteomes" id="UP000679352"/>
    </source>
</evidence>
<sequence length="263" mass="27770">MPTASLLSLAGQQVVVDCGLGVTRGLADQGFALKDLSAIVITHLHSDHYLELGPLIHTAWTAGLKTPVQVWGPAGLQACWDGFLASMAADIAYRIHEEGRPDLAGLVQLYPLRLGDRVQIGALALAVGQSLHPPLTETFALRFEGAGRVVVFSGDTAHNPALADFAAGADLLVHEAMLAEGLVPLLARIGNGDGRLMAHWQRGHTLAHEAAALARAAGVKALALHHLIPSDDPDFGPVVWARHLAAHWQGPLHIGQDGLRIAL</sequence>
<organism evidence="3 4">
    <name type="scientific">Gemmobacter fulvus</name>
    <dbReference type="NCBI Taxonomy" id="2840474"/>
    <lineage>
        <taxon>Bacteria</taxon>
        <taxon>Pseudomonadati</taxon>
        <taxon>Pseudomonadota</taxon>
        <taxon>Alphaproteobacteria</taxon>
        <taxon>Rhodobacterales</taxon>
        <taxon>Paracoccaceae</taxon>
        <taxon>Gemmobacter</taxon>
    </lineage>
</organism>
<dbReference type="GO" id="GO:0042781">
    <property type="term" value="F:3'-tRNA processing endoribonuclease activity"/>
    <property type="evidence" value="ECO:0007669"/>
    <property type="project" value="TreeGrafter"/>
</dbReference>
<dbReference type="InterPro" id="IPR036866">
    <property type="entry name" value="RibonucZ/Hydroxyglut_hydro"/>
</dbReference>
<gene>
    <name evidence="3" type="ORF">KM031_16935</name>
</gene>
<keyword evidence="3" id="KW-0614">Plasmid</keyword>
<evidence type="ECO:0000256" key="1">
    <source>
        <dbReference type="ARBA" id="ARBA00022801"/>
    </source>
</evidence>
<dbReference type="SUPFAM" id="SSF56281">
    <property type="entry name" value="Metallo-hydrolase/oxidoreductase"/>
    <property type="match status" value="1"/>
</dbReference>
<proteinExistence type="predicted"/>
<dbReference type="RefSeq" id="WP_215505324.1">
    <property type="nucleotide sequence ID" value="NZ_CP076362.1"/>
</dbReference>
<feature type="domain" description="Metallo-beta-lactamase" evidence="2">
    <location>
        <begin position="1"/>
        <end position="193"/>
    </location>
</feature>
<reference evidence="3" key="1">
    <citation type="submission" date="2021-06" db="EMBL/GenBank/DDBJ databases">
        <authorList>
            <person name="Lee C.-S."/>
            <person name="Jin L."/>
        </authorList>
    </citation>
    <scope>NUCLEOTIDE SEQUENCE</scope>
    <source>
        <strain evidence="3">Con5</strain>
        <plasmid evidence="3">p1</plasmid>
    </source>
</reference>
<accession>A0A975PAX9</accession>
<dbReference type="PANTHER" id="PTHR46018:SF2">
    <property type="entry name" value="ZINC PHOSPHODIESTERASE ELAC PROTEIN 1"/>
    <property type="match status" value="1"/>
</dbReference>
<name>A0A975PAX9_9RHOB</name>
<dbReference type="Proteomes" id="UP000679352">
    <property type="component" value="Plasmid p1"/>
</dbReference>
<dbReference type="SMART" id="SM00849">
    <property type="entry name" value="Lactamase_B"/>
    <property type="match status" value="1"/>
</dbReference>
<keyword evidence="1" id="KW-0378">Hydrolase</keyword>
<evidence type="ECO:0000259" key="2">
    <source>
        <dbReference type="SMART" id="SM00849"/>
    </source>
</evidence>
<keyword evidence="4" id="KW-1185">Reference proteome</keyword>
<geneLocation type="plasmid" evidence="3 4">
    <name>p1</name>
</geneLocation>
<dbReference type="EMBL" id="CP076362">
    <property type="protein sequence ID" value="QWK92388.1"/>
    <property type="molecule type" value="Genomic_DNA"/>
</dbReference>
<dbReference type="Gene3D" id="3.60.15.10">
    <property type="entry name" value="Ribonuclease Z/Hydroxyacylglutathione hydrolase-like"/>
    <property type="match status" value="1"/>
</dbReference>
<dbReference type="InterPro" id="IPR001279">
    <property type="entry name" value="Metallo-B-lactamas"/>
</dbReference>
<protein>
    <submittedName>
        <fullName evidence="3">MBL fold metallo-hydrolase</fullName>
    </submittedName>
</protein>
<evidence type="ECO:0000313" key="3">
    <source>
        <dbReference type="EMBL" id="QWK92388.1"/>
    </source>
</evidence>
<dbReference type="AlphaFoldDB" id="A0A975PAX9"/>
<dbReference type="PANTHER" id="PTHR46018">
    <property type="entry name" value="ZINC PHOSPHODIESTERASE ELAC PROTEIN 1"/>
    <property type="match status" value="1"/>
</dbReference>
<dbReference type="InterPro" id="IPR044094">
    <property type="entry name" value="AtsA-like_MBL-fold"/>
</dbReference>